<feature type="compositionally biased region" description="Low complexity" evidence="1">
    <location>
        <begin position="310"/>
        <end position="329"/>
    </location>
</feature>
<dbReference type="PANTHER" id="PTHR33444">
    <property type="entry name" value="SI:DKEY-19B23.12-RELATED"/>
    <property type="match status" value="1"/>
</dbReference>
<gene>
    <name evidence="3" type="ORF">Pmani_035395</name>
</gene>
<feature type="region of interest" description="Disordered" evidence="1">
    <location>
        <begin position="62"/>
        <end position="181"/>
    </location>
</feature>
<dbReference type="EMBL" id="JAWZYT010005043">
    <property type="protein sequence ID" value="KAK4291801.1"/>
    <property type="molecule type" value="Genomic_DNA"/>
</dbReference>
<feature type="region of interest" description="Disordered" evidence="1">
    <location>
        <begin position="1"/>
        <end position="28"/>
    </location>
</feature>
<feature type="region of interest" description="Disordered" evidence="1">
    <location>
        <begin position="488"/>
        <end position="518"/>
    </location>
</feature>
<name>A0AAE1TNR6_9EUCA</name>
<keyword evidence="2" id="KW-1133">Transmembrane helix</keyword>
<evidence type="ECO:0000313" key="4">
    <source>
        <dbReference type="Proteomes" id="UP001292094"/>
    </source>
</evidence>
<keyword evidence="2" id="KW-0812">Transmembrane</keyword>
<evidence type="ECO:0000256" key="2">
    <source>
        <dbReference type="SAM" id="Phobius"/>
    </source>
</evidence>
<protein>
    <submittedName>
        <fullName evidence="3">Uncharacterized protein</fullName>
    </submittedName>
</protein>
<feature type="compositionally biased region" description="Pro residues" evidence="1">
    <location>
        <begin position="359"/>
        <end position="368"/>
    </location>
</feature>
<feature type="compositionally biased region" description="Polar residues" evidence="1">
    <location>
        <begin position="151"/>
        <end position="165"/>
    </location>
</feature>
<feature type="region of interest" description="Disordered" evidence="1">
    <location>
        <begin position="206"/>
        <end position="454"/>
    </location>
</feature>
<accession>A0AAE1TNR6</accession>
<dbReference type="AlphaFoldDB" id="A0AAE1TNR6"/>
<evidence type="ECO:0000313" key="3">
    <source>
        <dbReference type="EMBL" id="KAK4291801.1"/>
    </source>
</evidence>
<feature type="compositionally biased region" description="Low complexity" evidence="1">
    <location>
        <begin position="92"/>
        <end position="150"/>
    </location>
</feature>
<reference evidence="3" key="1">
    <citation type="submission" date="2023-11" db="EMBL/GenBank/DDBJ databases">
        <title>Genome assemblies of two species of porcelain crab, Petrolisthes cinctipes and Petrolisthes manimaculis (Anomura: Porcellanidae).</title>
        <authorList>
            <person name="Angst P."/>
        </authorList>
    </citation>
    <scope>NUCLEOTIDE SEQUENCE</scope>
    <source>
        <strain evidence="3">PB745_02</strain>
        <tissue evidence="3">Gill</tissue>
    </source>
</reference>
<feature type="compositionally biased region" description="Polar residues" evidence="1">
    <location>
        <begin position="330"/>
        <end position="339"/>
    </location>
</feature>
<organism evidence="3 4">
    <name type="scientific">Petrolisthes manimaculis</name>
    <dbReference type="NCBI Taxonomy" id="1843537"/>
    <lineage>
        <taxon>Eukaryota</taxon>
        <taxon>Metazoa</taxon>
        <taxon>Ecdysozoa</taxon>
        <taxon>Arthropoda</taxon>
        <taxon>Crustacea</taxon>
        <taxon>Multicrustacea</taxon>
        <taxon>Malacostraca</taxon>
        <taxon>Eumalacostraca</taxon>
        <taxon>Eucarida</taxon>
        <taxon>Decapoda</taxon>
        <taxon>Pleocyemata</taxon>
        <taxon>Anomura</taxon>
        <taxon>Galatheoidea</taxon>
        <taxon>Porcellanidae</taxon>
        <taxon>Petrolisthes</taxon>
    </lineage>
</organism>
<feature type="compositionally biased region" description="Polar residues" evidence="1">
    <location>
        <begin position="417"/>
        <end position="427"/>
    </location>
</feature>
<feature type="compositionally biased region" description="Low complexity" evidence="1">
    <location>
        <begin position="281"/>
        <end position="298"/>
    </location>
</feature>
<feature type="transmembrane region" description="Helical" evidence="2">
    <location>
        <begin position="610"/>
        <end position="630"/>
    </location>
</feature>
<sequence length="744" mass="81258">MSGLLSIGSRAASVRRHRRQQQQQQQYISSISARTSPTYHHHNNLTSLSLSARTSPTYHNNGLSLSAYSSPTRKYSRSAHTSPTRHSRSHSRSAQTSPTRRSLSTHTSPTHTHNSSTHAQNSSTHAHNTSTHAHNSSTHAHNSSTHAHTSYSKSAHTSPTHTSLAHLSPGETILPPTRSAPVSPGHLAPCFPSGCVQAPTIPTPTRPNNLSLLAPPESYLPQDVKSAPVTPLSGLRRRRSISPSPSSVTPKHHQRTPSYSGHDRSRTPSESPNKTPKLFDSSFGSSSPGSYSPNTRSSPTFKASPKHTRSASVSPRRSPAPISSVSPRSQVSFPNSPNRESPLPISPIYSGDSFDRPSTTPPPSPPPLRRSIKAYHTTSQHHREGNNTTTTNTSPTCAVTHDSPTYPGASVRGHLVRSTSIRGSPTRTGLGRGFPAHNPTLRGSPTHSSSVLGSPTYLTYPTTATTTTSVKDSPTHCFSFRDSPIYSDSFRDSPTPSTSIREYHTAASTTTTTPLTPAHSTTASYSTFDSLPWGLSQVHHQVSVDDRRQLFSAGKINVESGMSAYGSIAYQMRDANMDSNNTCEFVYKALKIISKTGVNYLHECPLEPNVPIYLLVGGCFGSLKMLWLICQQVRSRRYERIDDAFAEDSLDEIFTSTSYKATDVALTIFLIAWFGMGNYWVYRIYQPNYHAELYKPNDWCSKTVYLFAVAQLLFVYAILGVALVITICLACGQKCVTLFGESYK</sequence>
<proteinExistence type="predicted"/>
<keyword evidence="4" id="KW-1185">Reference proteome</keyword>
<evidence type="ECO:0000256" key="1">
    <source>
        <dbReference type="SAM" id="MobiDB-lite"/>
    </source>
</evidence>
<dbReference type="PANTHER" id="PTHR33444:SF7">
    <property type="entry name" value="TRANSMEMBRANE PROTEIN 272"/>
    <property type="match status" value="1"/>
</dbReference>
<feature type="compositionally biased region" description="Polar residues" evidence="1">
    <location>
        <begin position="441"/>
        <end position="453"/>
    </location>
</feature>
<dbReference type="InterPro" id="IPR040350">
    <property type="entry name" value="TMEM272"/>
</dbReference>
<comment type="caution">
    <text evidence="3">The sequence shown here is derived from an EMBL/GenBank/DDBJ whole genome shotgun (WGS) entry which is preliminary data.</text>
</comment>
<feature type="compositionally biased region" description="Low complexity" evidence="1">
    <location>
        <begin position="505"/>
        <end position="518"/>
    </location>
</feature>
<feature type="compositionally biased region" description="Polar residues" evidence="1">
    <location>
        <begin position="62"/>
        <end position="73"/>
    </location>
</feature>
<keyword evidence="2" id="KW-0472">Membrane</keyword>
<dbReference type="Proteomes" id="UP001292094">
    <property type="component" value="Unassembled WGS sequence"/>
</dbReference>
<feature type="transmembrane region" description="Helical" evidence="2">
    <location>
        <begin position="705"/>
        <end position="730"/>
    </location>
</feature>
<feature type="transmembrane region" description="Helical" evidence="2">
    <location>
        <begin position="664"/>
        <end position="685"/>
    </location>
</feature>